<dbReference type="GeneID" id="109404256"/>
<evidence type="ECO:0000256" key="2">
    <source>
        <dbReference type="ARBA" id="ARBA00009923"/>
    </source>
</evidence>
<organism evidence="7 8">
    <name type="scientific">Aedes albopictus</name>
    <name type="common">Asian tiger mosquito</name>
    <name type="synonym">Stegomyia albopicta</name>
    <dbReference type="NCBI Taxonomy" id="7160"/>
    <lineage>
        <taxon>Eukaryota</taxon>
        <taxon>Metazoa</taxon>
        <taxon>Ecdysozoa</taxon>
        <taxon>Arthropoda</taxon>
        <taxon>Hexapoda</taxon>
        <taxon>Insecta</taxon>
        <taxon>Pterygota</taxon>
        <taxon>Neoptera</taxon>
        <taxon>Endopterygota</taxon>
        <taxon>Diptera</taxon>
        <taxon>Nematocera</taxon>
        <taxon>Culicoidea</taxon>
        <taxon>Culicidae</taxon>
        <taxon>Culicinae</taxon>
        <taxon>Aedini</taxon>
        <taxon>Aedes</taxon>
        <taxon>Stegomyia</taxon>
    </lineage>
</organism>
<dbReference type="Proteomes" id="UP000069940">
    <property type="component" value="Unassembled WGS sequence"/>
</dbReference>
<reference evidence="7" key="2">
    <citation type="submission" date="2025-05" db="UniProtKB">
        <authorList>
            <consortium name="EnsemblMetazoa"/>
        </authorList>
    </citation>
    <scope>IDENTIFICATION</scope>
    <source>
        <strain evidence="7">Foshan</strain>
    </source>
</reference>
<keyword evidence="8" id="KW-1185">Reference proteome</keyword>
<dbReference type="SUPFAM" id="SSF55797">
    <property type="entry name" value="PR-1-like"/>
    <property type="match status" value="1"/>
</dbReference>
<dbReference type="InterPro" id="IPR014044">
    <property type="entry name" value="CAP_dom"/>
</dbReference>
<accession>A0ABM1XJW5</accession>
<reference evidence="8" key="1">
    <citation type="journal article" date="2015" name="Proc. Natl. Acad. Sci. U.S.A.">
        <title>Genome sequence of the Asian Tiger mosquito, Aedes albopictus, reveals insights into its biology, genetics, and evolution.</title>
        <authorList>
            <person name="Chen X.G."/>
            <person name="Jiang X."/>
            <person name="Gu J."/>
            <person name="Xu M."/>
            <person name="Wu Y."/>
            <person name="Deng Y."/>
            <person name="Zhang C."/>
            <person name="Bonizzoni M."/>
            <person name="Dermauw W."/>
            <person name="Vontas J."/>
            <person name="Armbruster P."/>
            <person name="Huang X."/>
            <person name="Yang Y."/>
            <person name="Zhang H."/>
            <person name="He W."/>
            <person name="Peng H."/>
            <person name="Liu Y."/>
            <person name="Wu K."/>
            <person name="Chen J."/>
            <person name="Lirakis M."/>
            <person name="Topalis P."/>
            <person name="Van Leeuwen T."/>
            <person name="Hall A.B."/>
            <person name="Jiang X."/>
            <person name="Thorpe C."/>
            <person name="Mueller R.L."/>
            <person name="Sun C."/>
            <person name="Waterhouse R.M."/>
            <person name="Yan G."/>
            <person name="Tu Z.J."/>
            <person name="Fang X."/>
            <person name="James A.A."/>
        </authorList>
    </citation>
    <scope>NUCLEOTIDE SEQUENCE [LARGE SCALE GENOMIC DNA]</scope>
    <source>
        <strain evidence="8">Foshan</strain>
    </source>
</reference>
<dbReference type="PANTHER" id="PTHR10334">
    <property type="entry name" value="CYSTEINE-RICH SECRETORY PROTEIN-RELATED"/>
    <property type="match status" value="1"/>
</dbReference>
<evidence type="ECO:0000256" key="5">
    <source>
        <dbReference type="SAM" id="SignalP"/>
    </source>
</evidence>
<protein>
    <recommendedName>
        <fullName evidence="6">SCP domain-containing protein</fullName>
    </recommendedName>
</protein>
<evidence type="ECO:0000256" key="3">
    <source>
        <dbReference type="ARBA" id="ARBA00022525"/>
    </source>
</evidence>
<dbReference type="Pfam" id="PF00188">
    <property type="entry name" value="CAP"/>
    <property type="match status" value="1"/>
</dbReference>
<dbReference type="InterPro" id="IPR034763">
    <property type="entry name" value="P14a_insect"/>
</dbReference>
<dbReference type="PRINTS" id="PR00838">
    <property type="entry name" value="V5ALLERGEN"/>
</dbReference>
<evidence type="ECO:0000256" key="4">
    <source>
        <dbReference type="ARBA" id="ARBA00022729"/>
    </source>
</evidence>
<dbReference type="EnsemblMetazoa" id="AALFPA23_000309.R145">
    <property type="protein sequence ID" value="AALFPA23_000309.P145"/>
    <property type="gene ID" value="AALFPA23_000309"/>
</dbReference>
<dbReference type="InterPro" id="IPR002413">
    <property type="entry name" value="V5_allergen-like"/>
</dbReference>
<dbReference type="InterPro" id="IPR001283">
    <property type="entry name" value="CRISP-related"/>
</dbReference>
<proteinExistence type="inferred from homology"/>
<dbReference type="CDD" id="cd05380">
    <property type="entry name" value="CAP_euk"/>
    <property type="match status" value="1"/>
</dbReference>
<dbReference type="Gene3D" id="3.40.33.10">
    <property type="entry name" value="CAP"/>
    <property type="match status" value="1"/>
</dbReference>
<name>A0ABM1XJW5_AEDAL</name>
<dbReference type="InterPro" id="IPR035940">
    <property type="entry name" value="CAP_sf"/>
</dbReference>
<dbReference type="RefSeq" id="XP_029720555.1">
    <property type="nucleotide sequence ID" value="XM_029864695.1"/>
</dbReference>
<feature type="chain" id="PRO_5047357439" description="SCP domain-containing protein" evidence="5">
    <location>
        <begin position="22"/>
        <end position="260"/>
    </location>
</feature>
<evidence type="ECO:0000256" key="1">
    <source>
        <dbReference type="ARBA" id="ARBA00004613"/>
    </source>
</evidence>
<sequence length="260" mass="28411">MKVTTLVFSIAAILAISETQAANYCDPSLCSRGVSHIACNGLTTLGSTCGAGSFEVGMDNSYQQLIVDLHNKLRSKVAMGQQSNGASQRFKQAARMATLQWDPELAYIAATNARRCVYGHDRCRNTATMKYAGQNIAIKSYYGMKFSNEQLLTEFINSWFSEYTVTTPQQIASYPASYRGPAIGHFTQIVSDRTSRIGCAMVSYKRGSFINKLFVCNYGLTNIVNQPVYVAGNVCSGCRSGCNAKYPGLCNTAEIVRNNP</sequence>
<evidence type="ECO:0000259" key="6">
    <source>
        <dbReference type="SMART" id="SM00198"/>
    </source>
</evidence>
<evidence type="ECO:0000313" key="8">
    <source>
        <dbReference type="Proteomes" id="UP000069940"/>
    </source>
</evidence>
<keyword evidence="4 5" id="KW-0732">Signal</keyword>
<dbReference type="PIRSF" id="PIRSF038921">
    <property type="entry name" value="P14a"/>
    <property type="match status" value="1"/>
</dbReference>
<feature type="signal peptide" evidence="5">
    <location>
        <begin position="1"/>
        <end position="21"/>
    </location>
</feature>
<comment type="similarity">
    <text evidence="2">Belongs to the CRISP family.</text>
</comment>
<dbReference type="SMART" id="SM00198">
    <property type="entry name" value="SCP"/>
    <property type="match status" value="1"/>
</dbReference>
<keyword evidence="3" id="KW-0964">Secreted</keyword>
<comment type="subcellular location">
    <subcellularLocation>
        <location evidence="1">Secreted</location>
    </subcellularLocation>
</comment>
<evidence type="ECO:0000313" key="7">
    <source>
        <dbReference type="EnsemblMetazoa" id="AALFPA23_000309.P145"/>
    </source>
</evidence>
<feature type="domain" description="SCP" evidence="6">
    <location>
        <begin position="61"/>
        <end position="225"/>
    </location>
</feature>